<proteinExistence type="predicted"/>
<keyword evidence="2" id="KW-1185">Reference proteome</keyword>
<accession>A0A2V3UWI0</accession>
<evidence type="ECO:0000313" key="2">
    <source>
        <dbReference type="Proteomes" id="UP000248021"/>
    </source>
</evidence>
<name>A0A2V3UWI0_9HYPH</name>
<organism evidence="1 2">
    <name type="scientific">Chelatococcus asaccharovorans</name>
    <dbReference type="NCBI Taxonomy" id="28210"/>
    <lineage>
        <taxon>Bacteria</taxon>
        <taxon>Pseudomonadati</taxon>
        <taxon>Pseudomonadota</taxon>
        <taxon>Alphaproteobacteria</taxon>
        <taxon>Hyphomicrobiales</taxon>
        <taxon>Chelatococcaceae</taxon>
        <taxon>Chelatococcus</taxon>
    </lineage>
</organism>
<sequence>MQTLARTLITSHFENKLDAIAAIGRESMYERYAVAVDEGDNRFQKRHASSNLEMVGLARLRKSRSYFHISAPEIRYARSPQKILEHDPLALAFAEFPKSSFNARQSAECKKMMPHVDRKGVRLPEQRREQQLGTPRYIQGAADVPGGRDRCNGQNLASWNVVSFKQVLFKPCLRSQAKTNWLKGDESTASPLDTHNSFRLEMRDGLENGVLMNSEPARQSRARRQLGAYRKRACSNFLTEGGADAPP</sequence>
<reference evidence="1 2" key="1">
    <citation type="submission" date="2018-05" db="EMBL/GenBank/DDBJ databases">
        <title>Genomic Encyclopedia of Type Strains, Phase IV (KMG-IV): sequencing the most valuable type-strain genomes for metagenomic binning, comparative biology and taxonomic classification.</title>
        <authorList>
            <person name="Goeker M."/>
        </authorList>
    </citation>
    <scope>NUCLEOTIDE SEQUENCE [LARGE SCALE GENOMIC DNA]</scope>
    <source>
        <strain evidence="1 2">DSM 6462</strain>
    </source>
</reference>
<comment type="caution">
    <text evidence="1">The sequence shown here is derived from an EMBL/GenBank/DDBJ whole genome shotgun (WGS) entry which is preliminary data.</text>
</comment>
<protein>
    <submittedName>
        <fullName evidence="1">Uncharacterized protein</fullName>
    </submittedName>
</protein>
<dbReference type="Proteomes" id="UP000248021">
    <property type="component" value="Unassembled WGS sequence"/>
</dbReference>
<dbReference type="EMBL" id="QJJK01000001">
    <property type="protein sequence ID" value="PXW65058.1"/>
    <property type="molecule type" value="Genomic_DNA"/>
</dbReference>
<dbReference type="AlphaFoldDB" id="A0A2V3UWI0"/>
<gene>
    <name evidence="1" type="ORF">C7450_101821</name>
</gene>
<evidence type="ECO:0000313" key="1">
    <source>
        <dbReference type="EMBL" id="PXW65058.1"/>
    </source>
</evidence>